<comment type="caution">
    <text evidence="3">The sequence shown here is derived from an EMBL/GenBank/DDBJ whole genome shotgun (WGS) entry which is preliminary data.</text>
</comment>
<dbReference type="PANTHER" id="PTHR37938">
    <property type="entry name" value="BLL0215 PROTEIN"/>
    <property type="match status" value="1"/>
</dbReference>
<evidence type="ECO:0000256" key="1">
    <source>
        <dbReference type="SAM" id="Phobius"/>
    </source>
</evidence>
<dbReference type="Pfam" id="PF03703">
    <property type="entry name" value="bPH_2"/>
    <property type="match status" value="1"/>
</dbReference>
<proteinExistence type="predicted"/>
<evidence type="ECO:0000259" key="2">
    <source>
        <dbReference type="Pfam" id="PF03703"/>
    </source>
</evidence>
<gene>
    <name evidence="3" type="ORF">ACFQ4Y_02140</name>
</gene>
<evidence type="ECO:0000313" key="3">
    <source>
        <dbReference type="EMBL" id="MFD1425736.1"/>
    </source>
</evidence>
<reference evidence="4" key="1">
    <citation type="journal article" date="2019" name="Int. J. Syst. Evol. Microbiol.">
        <title>The Global Catalogue of Microorganisms (GCM) 10K type strain sequencing project: providing services to taxonomists for standard genome sequencing and annotation.</title>
        <authorList>
            <consortium name="The Broad Institute Genomics Platform"/>
            <consortium name="The Broad Institute Genome Sequencing Center for Infectious Disease"/>
            <person name="Wu L."/>
            <person name="Ma J."/>
        </authorList>
    </citation>
    <scope>NUCLEOTIDE SEQUENCE [LARGE SCALE GENOMIC DNA]</scope>
    <source>
        <strain evidence="4">S1</strain>
    </source>
</reference>
<organism evidence="3 4">
    <name type="scientific">Kroppenstedtia sanguinis</name>
    <dbReference type="NCBI Taxonomy" id="1380684"/>
    <lineage>
        <taxon>Bacteria</taxon>
        <taxon>Bacillati</taxon>
        <taxon>Bacillota</taxon>
        <taxon>Bacilli</taxon>
        <taxon>Bacillales</taxon>
        <taxon>Thermoactinomycetaceae</taxon>
        <taxon>Kroppenstedtia</taxon>
    </lineage>
</organism>
<keyword evidence="1" id="KW-1133">Transmembrane helix</keyword>
<name>A0ABW4C6G0_9BACL</name>
<accession>A0ABW4C6G0</accession>
<dbReference type="Proteomes" id="UP001597282">
    <property type="component" value="Unassembled WGS sequence"/>
</dbReference>
<keyword evidence="1" id="KW-0472">Membrane</keyword>
<dbReference type="InterPro" id="IPR005182">
    <property type="entry name" value="YdbS-like_PH"/>
</dbReference>
<dbReference type="RefSeq" id="WP_380162684.1">
    <property type="nucleotide sequence ID" value="NZ_JBHTNU010000002.1"/>
</dbReference>
<keyword evidence="4" id="KW-1185">Reference proteome</keyword>
<feature type="transmembrane region" description="Helical" evidence="1">
    <location>
        <begin position="24"/>
        <end position="48"/>
    </location>
</feature>
<feature type="domain" description="YdbS-like PH" evidence="2">
    <location>
        <begin position="52"/>
        <end position="127"/>
    </location>
</feature>
<protein>
    <submittedName>
        <fullName evidence="3">PH domain-containing protein</fullName>
    </submittedName>
</protein>
<evidence type="ECO:0000313" key="4">
    <source>
        <dbReference type="Proteomes" id="UP001597282"/>
    </source>
</evidence>
<dbReference type="EMBL" id="JBHTNU010000002">
    <property type="protein sequence ID" value="MFD1425736.1"/>
    <property type="molecule type" value="Genomic_DNA"/>
</dbReference>
<dbReference type="PANTHER" id="PTHR37938:SF1">
    <property type="entry name" value="BLL0215 PROTEIN"/>
    <property type="match status" value="1"/>
</dbReference>
<sequence>MDKLQEEMKEEVVWEGATSHVARLGTYLLCLVTCVLVVPIFIALWVAVKLKSTRYRVTTERIRVTTGILSKETEEIELYRIRDLRLEQPFLYRIFGKGNLVLLTTDETTPHLVIEGVPRPMELLDEIRKHVENRRDTKRVRELDIDAR</sequence>
<keyword evidence="1" id="KW-0812">Transmembrane</keyword>